<sequence length="48" mass="5592">MSKKPIERIHEFAGIVLDGLIGNTLFLKQNLEQKYRGKYERRTNGKTV</sequence>
<evidence type="ECO:0008006" key="3">
    <source>
        <dbReference type="Google" id="ProtNLM"/>
    </source>
</evidence>
<accession>A0ABS8I7K0</accession>
<proteinExistence type="predicted"/>
<dbReference type="RefSeq" id="WP_229484653.1">
    <property type="nucleotide sequence ID" value="NZ_JAIVFQ010000012.1"/>
</dbReference>
<reference evidence="1 2" key="1">
    <citation type="journal article" date="2021" name="Microorganisms">
        <title>Genome Evolution of Filamentous Cyanobacterium Nostoc Species: From Facultative Symbiosis to Free Living.</title>
        <authorList>
            <person name="Huo D."/>
            <person name="Li H."/>
            <person name="Cai F."/>
            <person name="Guo X."/>
            <person name="Qiao Z."/>
            <person name="Wang W."/>
            <person name="Yu G."/>
            <person name="Li R."/>
        </authorList>
    </citation>
    <scope>NUCLEOTIDE SEQUENCE [LARGE SCALE GENOMIC DNA]</scope>
    <source>
        <strain evidence="1 2">CHAB 5714</strain>
    </source>
</reference>
<protein>
    <recommendedName>
        <fullName evidence="3">Transposase</fullName>
    </recommendedName>
</protein>
<name>A0ABS8I7K0_9NOSO</name>
<dbReference type="EMBL" id="JAIVFQ010000012">
    <property type="protein sequence ID" value="MCC5599836.1"/>
    <property type="molecule type" value="Genomic_DNA"/>
</dbReference>
<keyword evidence="2" id="KW-1185">Reference proteome</keyword>
<evidence type="ECO:0000313" key="1">
    <source>
        <dbReference type="EMBL" id="MCC5599836.1"/>
    </source>
</evidence>
<comment type="caution">
    <text evidence="1">The sequence shown here is derived from an EMBL/GenBank/DDBJ whole genome shotgun (WGS) entry which is preliminary data.</text>
</comment>
<gene>
    <name evidence="1" type="ORF">LC586_11485</name>
</gene>
<dbReference type="Proteomes" id="UP001199525">
    <property type="component" value="Unassembled WGS sequence"/>
</dbReference>
<evidence type="ECO:0000313" key="2">
    <source>
        <dbReference type="Proteomes" id="UP001199525"/>
    </source>
</evidence>
<organism evidence="1 2">
    <name type="scientific">Nostoc favosum CHAB5714</name>
    <dbReference type="NCBI Taxonomy" id="2780399"/>
    <lineage>
        <taxon>Bacteria</taxon>
        <taxon>Bacillati</taxon>
        <taxon>Cyanobacteriota</taxon>
        <taxon>Cyanophyceae</taxon>
        <taxon>Nostocales</taxon>
        <taxon>Nostocaceae</taxon>
        <taxon>Nostoc</taxon>
        <taxon>Nostoc favosum</taxon>
    </lineage>
</organism>